<gene>
    <name evidence="2" type="ORF">OB935_23005</name>
</gene>
<reference evidence="2" key="1">
    <citation type="submission" date="2024-05" db="EMBL/GenBank/DDBJ databases">
        <title>WGS of Aeromonas isolates.</title>
        <authorList>
            <person name="Lee H."/>
        </authorList>
    </citation>
    <scope>NUCLEOTIDE SEQUENCE</scope>
    <source>
        <strain evidence="2">SU58-3</strain>
    </source>
</reference>
<proteinExistence type="predicted"/>
<keyword evidence="3" id="KW-1185">Reference proteome</keyword>
<accession>A0ABT7Q5R7</accession>
<dbReference type="RefSeq" id="WP_146037072.1">
    <property type="nucleotide sequence ID" value="NZ_JAOPLL010000031.1"/>
</dbReference>
<dbReference type="Proteomes" id="UP001168107">
    <property type="component" value="Unassembled WGS sequence"/>
</dbReference>
<evidence type="ECO:0008006" key="4">
    <source>
        <dbReference type="Google" id="ProtNLM"/>
    </source>
</evidence>
<organism evidence="2 3">
    <name type="scientific">Aeromonas bestiarum</name>
    <dbReference type="NCBI Taxonomy" id="105751"/>
    <lineage>
        <taxon>Bacteria</taxon>
        <taxon>Pseudomonadati</taxon>
        <taxon>Pseudomonadota</taxon>
        <taxon>Gammaproteobacteria</taxon>
        <taxon>Aeromonadales</taxon>
        <taxon>Aeromonadaceae</taxon>
        <taxon>Aeromonas</taxon>
    </lineage>
</organism>
<dbReference type="EMBL" id="JAOPLL010000031">
    <property type="protein sequence ID" value="MDM5074670.1"/>
    <property type="molecule type" value="Genomic_DNA"/>
</dbReference>
<evidence type="ECO:0000313" key="3">
    <source>
        <dbReference type="Proteomes" id="UP001168107"/>
    </source>
</evidence>
<feature type="region of interest" description="Disordered" evidence="1">
    <location>
        <begin position="1"/>
        <end position="27"/>
    </location>
</feature>
<sequence length="143" mass="16291">MSFFGGGEIKRNCKNKRGPIPGKPKPQDAEIVRMVNAGVSQQQIVDLLKMPDADPKRKIRRIIRRIESAAHSRNKRRIYEESINKGRELKGHLLIFSADYQAFLAFPELAGYSPPRLVTSEELFRIFDETYSAAIESLTKKTT</sequence>
<protein>
    <recommendedName>
        <fullName evidence="4">Phage protein</fullName>
    </recommendedName>
</protein>
<comment type="caution">
    <text evidence="2">The sequence shown here is derived from an EMBL/GenBank/DDBJ whole genome shotgun (WGS) entry which is preliminary data.</text>
</comment>
<evidence type="ECO:0000313" key="2">
    <source>
        <dbReference type="EMBL" id="MDM5074670.1"/>
    </source>
</evidence>
<name>A0ABT7Q5R7_9GAMM</name>
<evidence type="ECO:0000256" key="1">
    <source>
        <dbReference type="SAM" id="MobiDB-lite"/>
    </source>
</evidence>